<dbReference type="GO" id="GO:0070063">
    <property type="term" value="F:RNA polymerase binding"/>
    <property type="evidence" value="ECO:0007669"/>
    <property type="project" value="InterPro"/>
</dbReference>
<dbReference type="STRING" id="1545044.SAMN05444276_1011164"/>
<evidence type="ECO:0000256" key="7">
    <source>
        <dbReference type="ARBA" id="ARBA00030776"/>
    </source>
</evidence>
<dbReference type="InterPro" id="IPR018151">
    <property type="entry name" value="TF_GreA/GreB_CS"/>
</dbReference>
<dbReference type="PROSITE" id="PS00829">
    <property type="entry name" value="GREAB_1"/>
    <property type="match status" value="1"/>
</dbReference>
<dbReference type="FunFam" id="1.10.287.180:FF:000001">
    <property type="entry name" value="Transcription elongation factor GreA"/>
    <property type="match status" value="1"/>
</dbReference>
<dbReference type="InterPro" id="IPR022691">
    <property type="entry name" value="Tscrpt_elong_fac_GreA/B_N"/>
</dbReference>
<dbReference type="NCBIfam" id="TIGR01462">
    <property type="entry name" value="greA"/>
    <property type="match status" value="1"/>
</dbReference>
<evidence type="ECO:0000313" key="13">
    <source>
        <dbReference type="Proteomes" id="UP000182944"/>
    </source>
</evidence>
<dbReference type="PIRSF" id="PIRSF006092">
    <property type="entry name" value="GreA_GreB"/>
    <property type="match status" value="1"/>
</dbReference>
<dbReference type="PANTHER" id="PTHR30437">
    <property type="entry name" value="TRANSCRIPTION ELONGATION FACTOR GREA"/>
    <property type="match status" value="1"/>
</dbReference>
<evidence type="ECO:0000256" key="3">
    <source>
        <dbReference type="ARBA" id="ARBA00023015"/>
    </source>
</evidence>
<evidence type="ECO:0000256" key="4">
    <source>
        <dbReference type="ARBA" id="ARBA00023125"/>
    </source>
</evidence>
<dbReference type="InterPro" id="IPR001437">
    <property type="entry name" value="Tscrpt_elong_fac_GreA/B_C"/>
</dbReference>
<dbReference type="InterPro" id="IPR006359">
    <property type="entry name" value="Tscrpt_elong_fac_GreA"/>
</dbReference>
<evidence type="ECO:0000259" key="11">
    <source>
        <dbReference type="Pfam" id="PF03449"/>
    </source>
</evidence>
<keyword evidence="5 8" id="KW-0804">Transcription</keyword>
<dbReference type="PANTHER" id="PTHR30437:SF4">
    <property type="entry name" value="TRANSCRIPTION ELONGATION FACTOR GREA"/>
    <property type="match status" value="1"/>
</dbReference>
<dbReference type="Pfam" id="PF01272">
    <property type="entry name" value="GreA_GreB"/>
    <property type="match status" value="1"/>
</dbReference>
<comment type="function">
    <text evidence="6 8 9">Necessary for efficient RNA polymerase transcription elongation past template-encoded arresting sites. The arresting sites in DNA have the property of trapping a certain fraction of elongating RNA polymerases that pass through, resulting in locked ternary complexes. Cleavage of the nascent transcript by cleavage factors such as GreA or GreB allows the resumption of elongation from the new 3'terminus. GreA releases sequences of 2 to 3 nucleotides.</text>
</comment>
<dbReference type="GO" id="GO:0032784">
    <property type="term" value="P:regulation of DNA-templated transcription elongation"/>
    <property type="evidence" value="ECO:0007669"/>
    <property type="project" value="UniProtKB-UniRule"/>
</dbReference>
<evidence type="ECO:0000313" key="12">
    <source>
        <dbReference type="EMBL" id="SDW50540.1"/>
    </source>
</evidence>
<sequence>MTRAGHAQLDEELRELKAVERPAVIRAIAEAREHGDLSENAEYHAAREKQSFIEGRIKELEMIISRAEVIDTSKLSGSVKFGARVTVVDEDTDEEKSFQLVGEQEADLERGLLNVRSPLARALIGKDEGDSVEVTTPGGQKSYEILSIRYE</sequence>
<dbReference type="NCBIfam" id="NF001261">
    <property type="entry name" value="PRK00226.1-2"/>
    <property type="match status" value="1"/>
</dbReference>
<dbReference type="GO" id="GO:0003677">
    <property type="term" value="F:DNA binding"/>
    <property type="evidence" value="ECO:0007669"/>
    <property type="project" value="UniProtKB-UniRule"/>
</dbReference>
<dbReference type="GO" id="GO:0006354">
    <property type="term" value="P:DNA-templated transcription elongation"/>
    <property type="evidence" value="ECO:0007669"/>
    <property type="project" value="TreeGrafter"/>
</dbReference>
<keyword evidence="12" id="KW-0648">Protein biosynthesis</keyword>
<dbReference type="Gene3D" id="3.10.50.30">
    <property type="entry name" value="Transcription elongation factor, GreA/GreB, C-terminal domain"/>
    <property type="match status" value="1"/>
</dbReference>
<dbReference type="SUPFAM" id="SSF54534">
    <property type="entry name" value="FKBP-like"/>
    <property type="match status" value="1"/>
</dbReference>
<dbReference type="SUPFAM" id="SSF46557">
    <property type="entry name" value="GreA transcript cleavage protein, N-terminal domain"/>
    <property type="match status" value="1"/>
</dbReference>
<evidence type="ECO:0000259" key="10">
    <source>
        <dbReference type="Pfam" id="PF01272"/>
    </source>
</evidence>
<dbReference type="GO" id="GO:0003746">
    <property type="term" value="F:translation elongation factor activity"/>
    <property type="evidence" value="ECO:0007669"/>
    <property type="project" value="UniProtKB-KW"/>
</dbReference>
<evidence type="ECO:0000256" key="6">
    <source>
        <dbReference type="ARBA" id="ARBA00024916"/>
    </source>
</evidence>
<dbReference type="AlphaFoldDB" id="A0A1H2U3F0"/>
<dbReference type="Pfam" id="PF03449">
    <property type="entry name" value="GreA_GreB_N"/>
    <property type="match status" value="1"/>
</dbReference>
<evidence type="ECO:0000256" key="8">
    <source>
        <dbReference type="HAMAP-Rule" id="MF_00105"/>
    </source>
</evidence>
<dbReference type="Proteomes" id="UP000182944">
    <property type="component" value="Unassembled WGS sequence"/>
</dbReference>
<keyword evidence="4 8" id="KW-0238">DNA-binding</keyword>
<dbReference type="InterPro" id="IPR028624">
    <property type="entry name" value="Tscrpt_elong_fac_GreA/B"/>
</dbReference>
<feature type="domain" description="Transcription elongation factor GreA/GreB N-terminal" evidence="11">
    <location>
        <begin position="1"/>
        <end position="69"/>
    </location>
</feature>
<proteinExistence type="inferred from homology"/>
<keyword evidence="12" id="KW-0251">Elongation factor</keyword>
<reference evidence="13" key="1">
    <citation type="submission" date="2016-10" db="EMBL/GenBank/DDBJ databases">
        <authorList>
            <person name="Varghese N."/>
            <person name="Submissions S."/>
        </authorList>
    </citation>
    <scope>NUCLEOTIDE SEQUENCE [LARGE SCALE GENOMIC DNA]</scope>
    <source>
        <strain evidence="13">DSM 29303</strain>
    </source>
</reference>
<dbReference type="NCBIfam" id="NF001263">
    <property type="entry name" value="PRK00226.1-4"/>
    <property type="match status" value="1"/>
</dbReference>
<dbReference type="NCBIfam" id="NF001264">
    <property type="entry name" value="PRK00226.1-5"/>
    <property type="match status" value="1"/>
</dbReference>
<feature type="domain" description="Transcription elongation factor GreA/GreB C-terminal" evidence="10">
    <location>
        <begin position="77"/>
        <end position="150"/>
    </location>
</feature>
<name>A0A1H2U3F0_9RHOB</name>
<accession>A0A1H2U3F0</accession>
<protein>
    <recommendedName>
        <fullName evidence="2 8">Transcription elongation factor GreA</fullName>
    </recommendedName>
    <alternativeName>
        <fullName evidence="7 8">Transcript cleavage factor GreA</fullName>
    </alternativeName>
</protein>
<dbReference type="EMBL" id="FNNA01000001">
    <property type="protein sequence ID" value="SDW50540.1"/>
    <property type="molecule type" value="Genomic_DNA"/>
</dbReference>
<dbReference type="InterPro" id="IPR036953">
    <property type="entry name" value="GreA/GreB_C_sf"/>
</dbReference>
<organism evidence="12 13">
    <name type="scientific">Paracoccus sanguinis</name>
    <dbReference type="NCBI Taxonomy" id="1545044"/>
    <lineage>
        <taxon>Bacteria</taxon>
        <taxon>Pseudomonadati</taxon>
        <taxon>Pseudomonadota</taxon>
        <taxon>Alphaproteobacteria</taxon>
        <taxon>Rhodobacterales</taxon>
        <taxon>Paracoccaceae</taxon>
        <taxon>Paracoccus</taxon>
    </lineage>
</organism>
<dbReference type="FunFam" id="3.10.50.30:FF:000001">
    <property type="entry name" value="Transcription elongation factor GreA"/>
    <property type="match status" value="1"/>
</dbReference>
<gene>
    <name evidence="8" type="primary">greA</name>
    <name evidence="12" type="ORF">SAMN05444276_1011164</name>
</gene>
<evidence type="ECO:0000256" key="5">
    <source>
        <dbReference type="ARBA" id="ARBA00023163"/>
    </source>
</evidence>
<evidence type="ECO:0000256" key="9">
    <source>
        <dbReference type="RuleBase" id="RU000556"/>
    </source>
</evidence>
<dbReference type="Gene3D" id="1.10.287.180">
    <property type="entry name" value="Transcription elongation factor, GreA/GreB, N-terminal domain"/>
    <property type="match status" value="1"/>
</dbReference>
<keyword evidence="3 8" id="KW-0805">Transcription regulation</keyword>
<comment type="similarity">
    <text evidence="1 8 9">Belongs to the GreA/GreB family.</text>
</comment>
<dbReference type="HAMAP" id="MF_00105">
    <property type="entry name" value="GreA_GreB"/>
    <property type="match status" value="1"/>
</dbReference>
<dbReference type="InterPro" id="IPR023459">
    <property type="entry name" value="Tscrpt_elong_fac_GreA/B_fam"/>
</dbReference>
<keyword evidence="13" id="KW-1185">Reference proteome</keyword>
<dbReference type="InterPro" id="IPR036805">
    <property type="entry name" value="Tscrpt_elong_fac_GreA/B_N_sf"/>
</dbReference>
<evidence type="ECO:0000256" key="2">
    <source>
        <dbReference type="ARBA" id="ARBA00013729"/>
    </source>
</evidence>
<evidence type="ECO:0000256" key="1">
    <source>
        <dbReference type="ARBA" id="ARBA00008213"/>
    </source>
</evidence>